<dbReference type="RefSeq" id="WP_091337002.1">
    <property type="nucleotide sequence ID" value="NZ_FMHV01000002.1"/>
</dbReference>
<evidence type="ECO:0000313" key="4">
    <source>
        <dbReference type="Proteomes" id="UP000199413"/>
    </source>
</evidence>
<feature type="transmembrane region" description="Helical" evidence="2">
    <location>
        <begin position="45"/>
        <end position="66"/>
    </location>
</feature>
<keyword evidence="4" id="KW-1185">Reference proteome</keyword>
<keyword evidence="2" id="KW-1133">Transmembrane helix</keyword>
<proteinExistence type="predicted"/>
<keyword evidence="2" id="KW-0812">Transmembrane</keyword>
<feature type="region of interest" description="Disordered" evidence="1">
    <location>
        <begin position="104"/>
        <end position="138"/>
    </location>
</feature>
<evidence type="ECO:0000313" key="3">
    <source>
        <dbReference type="EMBL" id="SCL16275.1"/>
    </source>
</evidence>
<reference evidence="4" key="1">
    <citation type="submission" date="2016-06" db="EMBL/GenBank/DDBJ databases">
        <authorList>
            <person name="Varghese N."/>
            <person name="Submissions Spin"/>
        </authorList>
    </citation>
    <scope>NUCLEOTIDE SEQUENCE [LARGE SCALE GENOMIC DNA]</scope>
    <source>
        <strain evidence="4">DSM 45431</strain>
    </source>
</reference>
<gene>
    <name evidence="3" type="ORF">GA0070624_0975</name>
</gene>
<dbReference type="EMBL" id="FMHV01000002">
    <property type="protein sequence ID" value="SCL16275.1"/>
    <property type="molecule type" value="Genomic_DNA"/>
</dbReference>
<dbReference type="OrthoDB" id="9977660at2"/>
<sequence>MPEELTEEQTREAFALLRAEALTHIRPPGAAEALRAVRRRRRTGVAAVAAGVGLAVAGGAAVANLVDADRSAPPPAAASPSPSPSALSAAQLDDLASAAAAALGTKDVDNRKPRSEGKGPIIMSGGGPVLRGDQGISGTGYSENKTGVYVFEVLCVGEGTLRARFWAGTSTANAAGSRPTPPPNSPDLQVPCGDEPTPATASVRAPWPERVYVSIEPDQAAVGRAAYASLVRVP</sequence>
<dbReference type="STRING" id="568872.GA0070624_0975"/>
<name>A0A1C6RGH9_9ACTN</name>
<dbReference type="Proteomes" id="UP000199413">
    <property type="component" value="Unassembled WGS sequence"/>
</dbReference>
<protein>
    <submittedName>
        <fullName evidence="3">Uncharacterized protein</fullName>
    </submittedName>
</protein>
<evidence type="ECO:0000256" key="1">
    <source>
        <dbReference type="SAM" id="MobiDB-lite"/>
    </source>
</evidence>
<accession>A0A1C6RGH9</accession>
<dbReference type="AlphaFoldDB" id="A0A1C6RGH9"/>
<keyword evidence="2" id="KW-0472">Membrane</keyword>
<organism evidence="3 4">
    <name type="scientific">Micromonospora rhizosphaerae</name>
    <dbReference type="NCBI Taxonomy" id="568872"/>
    <lineage>
        <taxon>Bacteria</taxon>
        <taxon>Bacillati</taxon>
        <taxon>Actinomycetota</taxon>
        <taxon>Actinomycetes</taxon>
        <taxon>Micromonosporales</taxon>
        <taxon>Micromonosporaceae</taxon>
        <taxon>Micromonospora</taxon>
    </lineage>
</organism>
<evidence type="ECO:0000256" key="2">
    <source>
        <dbReference type="SAM" id="Phobius"/>
    </source>
</evidence>
<feature type="compositionally biased region" description="Basic and acidic residues" evidence="1">
    <location>
        <begin position="106"/>
        <end position="117"/>
    </location>
</feature>